<evidence type="ECO:0000313" key="1">
    <source>
        <dbReference type="EMBL" id="KST65218.1"/>
    </source>
</evidence>
<dbReference type="RefSeq" id="WP_027846063.1">
    <property type="nucleotide sequence ID" value="NZ_LMTZ01000110.1"/>
</dbReference>
<reference evidence="1 2" key="1">
    <citation type="journal article" date="2015" name="Genome Announc.">
        <title>Draft Genome of the Euendolithic (true boring) Cyanobacterium Mastigocoleus testarum strain BC008.</title>
        <authorList>
            <person name="Guida B.S."/>
            <person name="Garcia-Pichel F."/>
        </authorList>
    </citation>
    <scope>NUCLEOTIDE SEQUENCE [LARGE SCALE GENOMIC DNA]</scope>
    <source>
        <strain evidence="1 2">BC008</strain>
    </source>
</reference>
<protein>
    <recommendedName>
        <fullName evidence="3">DUF4384 domain-containing protein</fullName>
    </recommendedName>
</protein>
<proteinExistence type="predicted"/>
<dbReference type="EMBL" id="LMTZ01000110">
    <property type="protein sequence ID" value="KST65218.1"/>
    <property type="molecule type" value="Genomic_DNA"/>
</dbReference>
<organism evidence="1 2">
    <name type="scientific">Mastigocoleus testarum BC008</name>
    <dbReference type="NCBI Taxonomy" id="371196"/>
    <lineage>
        <taxon>Bacteria</taxon>
        <taxon>Bacillati</taxon>
        <taxon>Cyanobacteriota</taxon>
        <taxon>Cyanophyceae</taxon>
        <taxon>Nostocales</taxon>
        <taxon>Hapalosiphonaceae</taxon>
        <taxon>Mastigocoleus</taxon>
    </lineage>
</organism>
<name>A0A0V7ZLE0_9CYAN</name>
<dbReference type="OrthoDB" id="452710at2"/>
<evidence type="ECO:0008006" key="3">
    <source>
        <dbReference type="Google" id="ProtNLM"/>
    </source>
</evidence>
<gene>
    <name evidence="1" type="ORF">BC008_20690</name>
</gene>
<comment type="caution">
    <text evidence="1">The sequence shown here is derived from an EMBL/GenBank/DDBJ whole genome shotgun (WGS) entry which is preliminary data.</text>
</comment>
<sequence>MDYLSEIFLNHIADEIFSGNALVQECTFKHRFNPDNKNYPHKYEDKAGSERKPKKNIADLVAKKIGGDYQSSIAQHIAEVIKKIYKTYQEEMEQDGITQSQLQGTRGRMSSNEDAPWEITYKWLWEDKYPHWLQDYIWDSWKQQAQTNKKWIRFSEITLEYSSKGMVIPQAPSKETLPVDTPLSLEIDVDSPGSYLLLFNRGQDIQGNTTKYLVAPSQAIAPNYQLVDKANLMPQQGAMLEDIKFNAEGKEEYIGILIDNALDLPWLNPDPENPALEWEGKHLNEVWKLLQSKDNWQVFYRDFEVTSPN</sequence>
<keyword evidence="2" id="KW-1185">Reference proteome</keyword>
<dbReference type="AlphaFoldDB" id="A0A0V7ZLE0"/>
<accession>A0A0V7ZLE0</accession>
<evidence type="ECO:0000313" key="2">
    <source>
        <dbReference type="Proteomes" id="UP000053372"/>
    </source>
</evidence>
<dbReference type="Proteomes" id="UP000053372">
    <property type="component" value="Unassembled WGS sequence"/>
</dbReference>